<dbReference type="InterPro" id="IPR010054">
    <property type="entry name" value="Type2_sec_GspG"/>
</dbReference>
<dbReference type="GO" id="GO:0015627">
    <property type="term" value="C:type II protein secretion system complex"/>
    <property type="evidence" value="ECO:0007669"/>
    <property type="project" value="InterPro"/>
</dbReference>
<proteinExistence type="inferred from homology"/>
<dbReference type="PANTHER" id="PTHR30093:SF44">
    <property type="entry name" value="TYPE II SECRETION SYSTEM CORE PROTEIN G"/>
    <property type="match status" value="1"/>
</dbReference>
<dbReference type="Pfam" id="PF07963">
    <property type="entry name" value="N_methyl"/>
    <property type="match status" value="1"/>
</dbReference>
<dbReference type="AlphaFoldDB" id="A0A953JB05"/>
<dbReference type="Gene3D" id="3.30.700.10">
    <property type="entry name" value="Glycoprotein, Type 4 Pilin"/>
    <property type="match status" value="1"/>
</dbReference>
<keyword evidence="8 10" id="KW-1133">Transmembrane helix</keyword>
<feature type="transmembrane region" description="Helical" evidence="10">
    <location>
        <begin position="14"/>
        <end position="37"/>
    </location>
</feature>
<accession>A0A953JB05</accession>
<dbReference type="SUPFAM" id="SSF54523">
    <property type="entry name" value="Pili subunits"/>
    <property type="match status" value="1"/>
</dbReference>
<sequence>MIGVFRNKEVGPRAGFTLLEVIVVVFILSLLVTIVAPRVIGKTDDARIAEAKVQIRNFETALKLFKLDNGFYPGTDQGLDALIRKPATGKIPVNYKEGGYLEQKKIPLDPWGNPYLYLSPGLQGDFDIISYGADGREGGEGKDADIKNYDL</sequence>
<evidence type="ECO:0000256" key="7">
    <source>
        <dbReference type="ARBA" id="ARBA00022692"/>
    </source>
</evidence>
<dbReference type="NCBIfam" id="TIGR02532">
    <property type="entry name" value="IV_pilin_GFxxxE"/>
    <property type="match status" value="1"/>
</dbReference>
<evidence type="ECO:0000256" key="3">
    <source>
        <dbReference type="ARBA" id="ARBA00020042"/>
    </source>
</evidence>
<keyword evidence="4" id="KW-1003">Cell membrane</keyword>
<feature type="domain" description="Type II secretion system protein GspG C-terminal" evidence="11">
    <location>
        <begin position="38"/>
        <end position="148"/>
    </location>
</feature>
<dbReference type="InterPro" id="IPR013545">
    <property type="entry name" value="T2SS_protein-GspG_C"/>
</dbReference>
<dbReference type="PRINTS" id="PR00813">
    <property type="entry name" value="BCTERIALGSPG"/>
</dbReference>
<evidence type="ECO:0000256" key="1">
    <source>
        <dbReference type="ARBA" id="ARBA00004377"/>
    </source>
</evidence>
<evidence type="ECO:0000256" key="8">
    <source>
        <dbReference type="ARBA" id="ARBA00022989"/>
    </source>
</evidence>
<evidence type="ECO:0000256" key="6">
    <source>
        <dbReference type="ARBA" id="ARBA00022519"/>
    </source>
</evidence>
<dbReference type="GO" id="GO:0015628">
    <property type="term" value="P:protein secretion by the type II secretion system"/>
    <property type="evidence" value="ECO:0007669"/>
    <property type="project" value="InterPro"/>
</dbReference>
<evidence type="ECO:0000313" key="12">
    <source>
        <dbReference type="EMBL" id="MBZ0154611.1"/>
    </source>
</evidence>
<reference evidence="12" key="2">
    <citation type="submission" date="2021-08" db="EMBL/GenBank/DDBJ databases">
        <authorList>
            <person name="Dalcin Martins P."/>
        </authorList>
    </citation>
    <scope>NUCLEOTIDE SEQUENCE</scope>
    <source>
        <strain evidence="12">MAG_39</strain>
    </source>
</reference>
<dbReference type="NCBIfam" id="TIGR01710">
    <property type="entry name" value="typeII_sec_gspG"/>
    <property type="match status" value="1"/>
</dbReference>
<dbReference type="InterPro" id="IPR045584">
    <property type="entry name" value="Pilin-like"/>
</dbReference>
<evidence type="ECO:0000256" key="2">
    <source>
        <dbReference type="ARBA" id="ARBA00009984"/>
    </source>
</evidence>
<comment type="caution">
    <text evidence="12">The sequence shown here is derived from an EMBL/GenBank/DDBJ whole genome shotgun (WGS) entry which is preliminary data.</text>
</comment>
<comment type="subcellular location">
    <subcellularLocation>
        <location evidence="1">Cell inner membrane</location>
        <topology evidence="1">Single-pass membrane protein</topology>
    </subcellularLocation>
</comment>
<dbReference type="GO" id="GO:0005886">
    <property type="term" value="C:plasma membrane"/>
    <property type="evidence" value="ECO:0007669"/>
    <property type="project" value="UniProtKB-SubCell"/>
</dbReference>
<name>A0A953JB05_9BACT</name>
<evidence type="ECO:0000256" key="10">
    <source>
        <dbReference type="SAM" id="Phobius"/>
    </source>
</evidence>
<gene>
    <name evidence="12" type="primary">gspG</name>
    <name evidence="12" type="ORF">K8I29_00160</name>
</gene>
<protein>
    <recommendedName>
        <fullName evidence="3">Type II secretion system core protein G</fullName>
    </recommendedName>
</protein>
<keyword evidence="5" id="KW-0488">Methylation</keyword>
<keyword evidence="7 10" id="KW-0812">Transmembrane</keyword>
<keyword evidence="9 10" id="KW-0472">Membrane</keyword>
<evidence type="ECO:0000313" key="13">
    <source>
        <dbReference type="Proteomes" id="UP000705867"/>
    </source>
</evidence>
<evidence type="ECO:0000256" key="4">
    <source>
        <dbReference type="ARBA" id="ARBA00022475"/>
    </source>
</evidence>
<keyword evidence="6" id="KW-0997">Cell inner membrane</keyword>
<dbReference type="InterPro" id="IPR000983">
    <property type="entry name" value="Bac_GSPG_pilin"/>
</dbReference>
<reference evidence="12" key="1">
    <citation type="journal article" date="2021" name="bioRxiv">
        <title>Unraveling nitrogen, sulfur and carbon metabolic pathways and microbial community transcriptional responses to substrate deprivation and toxicity stresses in a bioreactor mimicking anoxic brackish coastal sediment conditions.</title>
        <authorList>
            <person name="Martins P.D."/>
            <person name="Echeveste M.J."/>
            <person name="Arshad A."/>
            <person name="Kurth J."/>
            <person name="Ouboter H."/>
            <person name="Jetten M.S.M."/>
            <person name="Welte C.U."/>
        </authorList>
    </citation>
    <scope>NUCLEOTIDE SEQUENCE</scope>
    <source>
        <strain evidence="12">MAG_39</strain>
    </source>
</reference>
<evidence type="ECO:0000259" key="11">
    <source>
        <dbReference type="Pfam" id="PF08334"/>
    </source>
</evidence>
<dbReference type="EMBL" id="JAIOIV010000003">
    <property type="protein sequence ID" value="MBZ0154611.1"/>
    <property type="molecule type" value="Genomic_DNA"/>
</dbReference>
<comment type="similarity">
    <text evidence="2">Belongs to the GSP G family.</text>
</comment>
<dbReference type="PROSITE" id="PS00409">
    <property type="entry name" value="PROKAR_NTER_METHYL"/>
    <property type="match status" value="1"/>
</dbReference>
<dbReference type="Proteomes" id="UP000705867">
    <property type="component" value="Unassembled WGS sequence"/>
</dbReference>
<organism evidence="12 13">
    <name type="scientific">Candidatus Nitrobium versatile</name>
    <dbReference type="NCBI Taxonomy" id="2884831"/>
    <lineage>
        <taxon>Bacteria</taxon>
        <taxon>Pseudomonadati</taxon>
        <taxon>Nitrospirota</taxon>
        <taxon>Nitrospiria</taxon>
        <taxon>Nitrospirales</taxon>
        <taxon>Nitrospiraceae</taxon>
        <taxon>Candidatus Nitrobium</taxon>
    </lineage>
</organism>
<dbReference type="Pfam" id="PF08334">
    <property type="entry name" value="T2SSG"/>
    <property type="match status" value="1"/>
</dbReference>
<dbReference type="PANTHER" id="PTHR30093">
    <property type="entry name" value="GENERAL SECRETION PATHWAY PROTEIN G"/>
    <property type="match status" value="1"/>
</dbReference>
<dbReference type="InterPro" id="IPR012902">
    <property type="entry name" value="N_methyl_site"/>
</dbReference>
<evidence type="ECO:0000256" key="9">
    <source>
        <dbReference type="ARBA" id="ARBA00023136"/>
    </source>
</evidence>
<evidence type="ECO:0000256" key="5">
    <source>
        <dbReference type="ARBA" id="ARBA00022481"/>
    </source>
</evidence>